<dbReference type="AlphaFoldDB" id="A0A2X2BI40"/>
<sequence length="36" mass="4298">MKLKNSINDYTEAKFKQFIEAIINYESDEKTQDDNL</sequence>
<dbReference type="Proteomes" id="UP000251485">
    <property type="component" value="Unassembled WGS sequence"/>
</dbReference>
<accession>A0A2X2BI40</accession>
<evidence type="ECO:0000313" key="1">
    <source>
        <dbReference type="EMBL" id="SPY95587.1"/>
    </source>
</evidence>
<proteinExistence type="predicted"/>
<dbReference type="Gene3D" id="1.10.1200.20">
    <property type="entry name" value="Colicin E immunity protein"/>
    <property type="match status" value="1"/>
</dbReference>
<dbReference type="InterPro" id="IPR035900">
    <property type="entry name" value="Colicin_E_sf"/>
</dbReference>
<reference evidence="1 2" key="1">
    <citation type="submission" date="2018-06" db="EMBL/GenBank/DDBJ databases">
        <authorList>
            <consortium name="Pathogen Informatics"/>
            <person name="Doyle S."/>
        </authorList>
    </citation>
    <scope>NUCLEOTIDE SEQUENCE [LARGE SCALE GENOMIC DNA]</scope>
    <source>
        <strain evidence="1 2">NCTC10975</strain>
    </source>
</reference>
<evidence type="ECO:0000313" key="2">
    <source>
        <dbReference type="Proteomes" id="UP000251485"/>
    </source>
</evidence>
<name>A0A2X2BI40_PROMI</name>
<protein>
    <submittedName>
        <fullName evidence="1">Microcin-E8 immunity protein</fullName>
    </submittedName>
</protein>
<organism evidence="1 2">
    <name type="scientific">Proteus mirabilis</name>
    <dbReference type="NCBI Taxonomy" id="584"/>
    <lineage>
        <taxon>Bacteria</taxon>
        <taxon>Pseudomonadati</taxon>
        <taxon>Pseudomonadota</taxon>
        <taxon>Gammaproteobacteria</taxon>
        <taxon>Enterobacterales</taxon>
        <taxon>Morganellaceae</taxon>
        <taxon>Proteus</taxon>
    </lineage>
</organism>
<dbReference type="SUPFAM" id="SSF47345">
    <property type="entry name" value="Colicin E immunity proteins"/>
    <property type="match status" value="1"/>
</dbReference>
<dbReference type="EMBL" id="UAUE01000009">
    <property type="protein sequence ID" value="SPY95587.1"/>
    <property type="molecule type" value="Genomic_DNA"/>
</dbReference>
<gene>
    <name evidence="1" type="primary">imm_2</name>
    <name evidence="1" type="ORF">NCTC10975_01526</name>
</gene>